<feature type="transmembrane region" description="Helical" evidence="2">
    <location>
        <begin position="201"/>
        <end position="228"/>
    </location>
</feature>
<name>A0A0F9SFL9_9ZZZZ</name>
<feature type="compositionally biased region" description="Low complexity" evidence="1">
    <location>
        <begin position="82"/>
        <end position="93"/>
    </location>
</feature>
<feature type="compositionally biased region" description="Basic and acidic residues" evidence="1">
    <location>
        <begin position="68"/>
        <end position="80"/>
    </location>
</feature>
<feature type="transmembrane region" description="Helical" evidence="2">
    <location>
        <begin position="151"/>
        <end position="181"/>
    </location>
</feature>
<sequence>MEPTTGQIDTLEFHDALRSVGCAKTWLLLGLLLVLAVQVGVFAFVHFGGGLDEPAADAATTQPAAPAEGEKTEIAVKEDTAPVDPDATPAASAETADSETRAKLRDAMTWALAGTKFFGVVLALLLVLTVMFSVKLSLLGRLGAPSGFLGAFYWSLILLAVMTPWQAIINSAIACGATFNLDQLERLRETIQAGADGEKPGWLAVVFFYARFIAYPALAVLIVLVVAAKFGRGFRPLKHRVMAVPVAPAGQA</sequence>
<accession>A0A0F9SFL9</accession>
<keyword evidence="2" id="KW-1133">Transmembrane helix</keyword>
<keyword evidence="2" id="KW-0472">Membrane</keyword>
<reference evidence="3" key="1">
    <citation type="journal article" date="2015" name="Nature">
        <title>Complex archaea that bridge the gap between prokaryotes and eukaryotes.</title>
        <authorList>
            <person name="Spang A."/>
            <person name="Saw J.H."/>
            <person name="Jorgensen S.L."/>
            <person name="Zaremba-Niedzwiedzka K."/>
            <person name="Martijn J."/>
            <person name="Lind A.E."/>
            <person name="van Eijk R."/>
            <person name="Schleper C."/>
            <person name="Guy L."/>
            <person name="Ettema T.J."/>
        </authorList>
    </citation>
    <scope>NUCLEOTIDE SEQUENCE</scope>
</reference>
<dbReference type="AlphaFoldDB" id="A0A0F9SFL9"/>
<proteinExistence type="predicted"/>
<feature type="region of interest" description="Disordered" evidence="1">
    <location>
        <begin position="56"/>
        <end position="98"/>
    </location>
</feature>
<organism evidence="3">
    <name type="scientific">marine sediment metagenome</name>
    <dbReference type="NCBI Taxonomy" id="412755"/>
    <lineage>
        <taxon>unclassified sequences</taxon>
        <taxon>metagenomes</taxon>
        <taxon>ecological metagenomes</taxon>
    </lineage>
</organism>
<evidence type="ECO:0000256" key="2">
    <source>
        <dbReference type="SAM" id="Phobius"/>
    </source>
</evidence>
<evidence type="ECO:0000313" key="3">
    <source>
        <dbReference type="EMBL" id="KKN61102.1"/>
    </source>
</evidence>
<feature type="compositionally biased region" description="Low complexity" evidence="1">
    <location>
        <begin position="56"/>
        <end position="67"/>
    </location>
</feature>
<evidence type="ECO:0000256" key="1">
    <source>
        <dbReference type="SAM" id="MobiDB-lite"/>
    </source>
</evidence>
<comment type="caution">
    <text evidence="3">The sequence shown here is derived from an EMBL/GenBank/DDBJ whole genome shotgun (WGS) entry which is preliminary data.</text>
</comment>
<keyword evidence="2" id="KW-0812">Transmembrane</keyword>
<feature type="transmembrane region" description="Helical" evidence="2">
    <location>
        <begin position="26"/>
        <end position="47"/>
    </location>
</feature>
<feature type="transmembrane region" description="Helical" evidence="2">
    <location>
        <begin position="117"/>
        <end position="139"/>
    </location>
</feature>
<gene>
    <name evidence="3" type="ORF">LCGC14_0525210</name>
</gene>
<dbReference type="EMBL" id="LAZR01000671">
    <property type="protein sequence ID" value="KKN61102.1"/>
    <property type="molecule type" value="Genomic_DNA"/>
</dbReference>
<protein>
    <submittedName>
        <fullName evidence="3">Uncharacterized protein</fullName>
    </submittedName>
</protein>